<evidence type="ECO:0000313" key="2">
    <source>
        <dbReference type="Proteomes" id="UP000308196"/>
    </source>
</evidence>
<dbReference type="RefSeq" id="WP_028069927.1">
    <property type="nucleotide sequence ID" value="NZ_LR590484.1"/>
</dbReference>
<evidence type="ECO:0000313" key="1">
    <source>
        <dbReference type="EMBL" id="VTR29704.1"/>
    </source>
</evidence>
<dbReference type="Proteomes" id="UP000308196">
    <property type="component" value="Chromosome"/>
</dbReference>
<name>A0A4U9UJE8_9SPHI</name>
<dbReference type="KEGG" id="stha:NCTC11429_00484"/>
<protein>
    <submittedName>
        <fullName evidence="1">Uncharacterized protein</fullName>
    </submittedName>
</protein>
<proteinExistence type="predicted"/>
<accession>A0A4U9UJE8</accession>
<dbReference type="GeneID" id="78461296"/>
<organism evidence="1 2">
    <name type="scientific">Sphingobacterium thalpophilum</name>
    <dbReference type="NCBI Taxonomy" id="259"/>
    <lineage>
        <taxon>Bacteria</taxon>
        <taxon>Pseudomonadati</taxon>
        <taxon>Bacteroidota</taxon>
        <taxon>Sphingobacteriia</taxon>
        <taxon>Sphingobacteriales</taxon>
        <taxon>Sphingobacteriaceae</taxon>
        <taxon>Sphingobacterium</taxon>
    </lineage>
</organism>
<sequence length="203" mass="23677">MSDINTEEPNWESIILILHAHTRRLLQGKTWFRGKNPTSFLKGKEIDDYVFDAIGRYLENPQKYDPLKGSLEDYLKYNIVRTLVSNDIRSDENKTTKDVFGMADTMADGDNAESYIESIFPVVEAFFDQQIDYENVMSEIADAVQGQNDVEQIFVSVYGFGMKRREIIKEFEMDESTYDNAFRRLKTIIRNVVNKFDLTEHKI</sequence>
<dbReference type="STRING" id="1123265.GCA_000686625_03124"/>
<reference evidence="1 2" key="1">
    <citation type="submission" date="2019-05" db="EMBL/GenBank/DDBJ databases">
        <authorList>
            <consortium name="Pathogen Informatics"/>
        </authorList>
    </citation>
    <scope>NUCLEOTIDE SEQUENCE [LARGE SCALE GENOMIC DNA]</scope>
    <source>
        <strain evidence="1 2">NCTC11429</strain>
    </source>
</reference>
<dbReference type="AlphaFoldDB" id="A0A4U9UJE8"/>
<gene>
    <name evidence="1" type="ORF">NCTC11429_00484</name>
</gene>
<dbReference type="EMBL" id="LR590484">
    <property type="protein sequence ID" value="VTR29704.1"/>
    <property type="molecule type" value="Genomic_DNA"/>
</dbReference>